<evidence type="ECO:0000256" key="3">
    <source>
        <dbReference type="ARBA" id="ARBA00022679"/>
    </source>
</evidence>
<dbReference type="InterPro" id="IPR035996">
    <property type="entry name" value="4pyrrol_Methylase_sf"/>
</dbReference>
<dbReference type="EC" id="2.1.1.107" evidence="1"/>
<protein>
    <recommendedName>
        <fullName evidence="1">uroporphyrinogen-III C-methyltransferase</fullName>
        <ecNumber evidence="1">2.1.1.107</ecNumber>
    </recommendedName>
</protein>
<dbReference type="NCBIfam" id="NF004790">
    <property type="entry name" value="PRK06136.1"/>
    <property type="match status" value="1"/>
</dbReference>
<dbReference type="Gene3D" id="3.30.950.10">
    <property type="entry name" value="Methyltransferase, Cobalt-precorrin-4 Transmethylase, Domain 2"/>
    <property type="match status" value="1"/>
</dbReference>
<comment type="similarity">
    <text evidence="6">Belongs to the precorrin methyltransferase family.</text>
</comment>
<evidence type="ECO:0000313" key="9">
    <source>
        <dbReference type="Proteomes" id="UP001597362"/>
    </source>
</evidence>
<evidence type="ECO:0000259" key="7">
    <source>
        <dbReference type="Pfam" id="PF00590"/>
    </source>
</evidence>
<dbReference type="SUPFAM" id="SSF53790">
    <property type="entry name" value="Tetrapyrrole methylase"/>
    <property type="match status" value="1"/>
</dbReference>
<dbReference type="NCBIfam" id="TIGR01469">
    <property type="entry name" value="cobA_cysG_Cterm"/>
    <property type="match status" value="1"/>
</dbReference>
<dbReference type="PANTHER" id="PTHR45790">
    <property type="entry name" value="SIROHEME SYNTHASE-RELATED"/>
    <property type="match status" value="1"/>
</dbReference>
<keyword evidence="3 6" id="KW-0808">Transferase</keyword>
<dbReference type="PROSITE" id="PS00840">
    <property type="entry name" value="SUMT_2"/>
    <property type="match status" value="1"/>
</dbReference>
<dbReference type="PROSITE" id="PS00839">
    <property type="entry name" value="SUMT_1"/>
    <property type="match status" value="1"/>
</dbReference>
<dbReference type="InterPro" id="IPR050161">
    <property type="entry name" value="Siro_Cobalamin_biosynth"/>
</dbReference>
<dbReference type="InterPro" id="IPR003043">
    <property type="entry name" value="Uropor_MeTrfase_CS"/>
</dbReference>
<dbReference type="InterPro" id="IPR006366">
    <property type="entry name" value="CobA/CysG_C"/>
</dbReference>
<evidence type="ECO:0000256" key="5">
    <source>
        <dbReference type="ARBA" id="ARBA00023244"/>
    </source>
</evidence>
<sequence length="253" mass="27352">MGKLWLVGAGPGDIDLITVKGLRSIQQADVILYDRLINEQLLAYAKPDAELIYCGKLPNNHAMPQDAINHSLVHYAKQGKQVVRLKGGDPFVFGRGGEEAAFAAKHHVSFEIIPGITSAISVAAFAGIPLTHRNFSSSVAFITGHTQTGQDDARKWQALALGIDTLAIYMGVSNIAYIVQQLITHGKDPQTPAAVIYAGTTKQQQTLTGTLESLPSLVKQLSNPSMIIIGAVVTLREQLQWFVEQSVLECEPV</sequence>
<name>A0ABW4YNB5_9BACL</name>
<dbReference type="InterPro" id="IPR014776">
    <property type="entry name" value="4pyrrole_Mease_sub2"/>
</dbReference>
<evidence type="ECO:0000256" key="2">
    <source>
        <dbReference type="ARBA" id="ARBA00022603"/>
    </source>
</evidence>
<dbReference type="Proteomes" id="UP001597362">
    <property type="component" value="Unassembled WGS sequence"/>
</dbReference>
<comment type="caution">
    <text evidence="8">The sequence shown here is derived from an EMBL/GenBank/DDBJ whole genome shotgun (WGS) entry which is preliminary data.</text>
</comment>
<dbReference type="EMBL" id="JBHUHO010000035">
    <property type="protein sequence ID" value="MFD2117159.1"/>
    <property type="molecule type" value="Genomic_DNA"/>
</dbReference>
<evidence type="ECO:0000313" key="8">
    <source>
        <dbReference type="EMBL" id="MFD2117159.1"/>
    </source>
</evidence>
<gene>
    <name evidence="8" type="primary">cobA</name>
    <name evidence="8" type="ORF">ACFSJH_15620</name>
</gene>
<dbReference type="Pfam" id="PF00590">
    <property type="entry name" value="TP_methylase"/>
    <property type="match status" value="1"/>
</dbReference>
<evidence type="ECO:0000256" key="6">
    <source>
        <dbReference type="RuleBase" id="RU003960"/>
    </source>
</evidence>
<accession>A0ABW4YNB5</accession>
<evidence type="ECO:0000256" key="4">
    <source>
        <dbReference type="ARBA" id="ARBA00022691"/>
    </source>
</evidence>
<feature type="domain" description="Tetrapyrrole methylase" evidence="7">
    <location>
        <begin position="3"/>
        <end position="214"/>
    </location>
</feature>
<keyword evidence="2 6" id="KW-0489">Methyltransferase</keyword>
<dbReference type="PANTHER" id="PTHR45790:SF3">
    <property type="entry name" value="S-ADENOSYL-L-METHIONINE-DEPENDENT UROPORPHYRINOGEN III METHYLTRANSFERASE, CHLOROPLASTIC"/>
    <property type="match status" value="1"/>
</dbReference>
<evidence type="ECO:0000256" key="1">
    <source>
        <dbReference type="ARBA" id="ARBA00012162"/>
    </source>
</evidence>
<keyword evidence="5" id="KW-0627">Porphyrin biosynthesis</keyword>
<dbReference type="InterPro" id="IPR000878">
    <property type="entry name" value="4pyrrol_Mease"/>
</dbReference>
<proteinExistence type="inferred from homology"/>
<dbReference type="InterPro" id="IPR014777">
    <property type="entry name" value="4pyrrole_Mease_sub1"/>
</dbReference>
<keyword evidence="4" id="KW-0949">S-adenosyl-L-methionine</keyword>
<reference evidence="9" key="1">
    <citation type="journal article" date="2019" name="Int. J. Syst. Evol. Microbiol.">
        <title>The Global Catalogue of Microorganisms (GCM) 10K type strain sequencing project: providing services to taxonomists for standard genome sequencing and annotation.</title>
        <authorList>
            <consortium name="The Broad Institute Genomics Platform"/>
            <consortium name="The Broad Institute Genome Sequencing Center for Infectious Disease"/>
            <person name="Wu L."/>
            <person name="Ma J."/>
        </authorList>
    </citation>
    <scope>NUCLEOTIDE SEQUENCE [LARGE SCALE GENOMIC DNA]</scope>
    <source>
        <strain evidence="9">GH52</strain>
    </source>
</reference>
<keyword evidence="9" id="KW-1185">Reference proteome</keyword>
<dbReference type="RefSeq" id="WP_377774058.1">
    <property type="nucleotide sequence ID" value="NZ_JBHUHO010000035.1"/>
</dbReference>
<dbReference type="Gene3D" id="3.40.1010.10">
    <property type="entry name" value="Cobalt-precorrin-4 Transmethylase, Domain 1"/>
    <property type="match status" value="1"/>
</dbReference>
<dbReference type="CDD" id="cd11642">
    <property type="entry name" value="SUMT"/>
    <property type="match status" value="1"/>
</dbReference>
<dbReference type="GO" id="GO:0032259">
    <property type="term" value="P:methylation"/>
    <property type="evidence" value="ECO:0007669"/>
    <property type="project" value="UniProtKB-KW"/>
</dbReference>
<organism evidence="8 9">
    <name type="scientific">Paenibacillus yanchengensis</name>
    <dbReference type="NCBI Taxonomy" id="2035833"/>
    <lineage>
        <taxon>Bacteria</taxon>
        <taxon>Bacillati</taxon>
        <taxon>Bacillota</taxon>
        <taxon>Bacilli</taxon>
        <taxon>Bacillales</taxon>
        <taxon>Paenibacillaceae</taxon>
        <taxon>Paenibacillus</taxon>
    </lineage>
</organism>
<dbReference type="GO" id="GO:0004851">
    <property type="term" value="F:uroporphyrin-III C-methyltransferase activity"/>
    <property type="evidence" value="ECO:0007669"/>
    <property type="project" value="UniProtKB-EC"/>
</dbReference>